<evidence type="ECO:0000256" key="1">
    <source>
        <dbReference type="ARBA" id="ARBA00011046"/>
    </source>
</evidence>
<accession>A0A5S9F2M5</accession>
<gene>
    <name evidence="5" type="ORF">UABAM_02180</name>
</gene>
<keyword evidence="2" id="KW-0805">Transcription regulation</keyword>
<dbReference type="InterPro" id="IPR005650">
    <property type="entry name" value="BlaI_family"/>
</dbReference>
<dbReference type="Pfam" id="PF03965">
    <property type="entry name" value="Penicillinase_R"/>
    <property type="match status" value="1"/>
</dbReference>
<keyword evidence="6" id="KW-1185">Reference proteome</keyword>
<sequence>MARRKSKILTEVEAEIMQILWKKGQASVQEICNELASKQAYTTVATMLRVLESKKYVSHVVDGRTYIYSPLREKEKEQNNVLKYITQRFFEGSVKSLLVHLVQGDNLSKEQLQELRDIINSKEEEK</sequence>
<organism evidence="5 6">
    <name type="scientific">Uabimicrobium amorphum</name>
    <dbReference type="NCBI Taxonomy" id="2596890"/>
    <lineage>
        <taxon>Bacteria</taxon>
        <taxon>Pseudomonadati</taxon>
        <taxon>Planctomycetota</taxon>
        <taxon>Candidatus Uabimicrobiia</taxon>
        <taxon>Candidatus Uabimicrobiales</taxon>
        <taxon>Candidatus Uabimicrobiaceae</taxon>
        <taxon>Candidatus Uabimicrobium</taxon>
    </lineage>
</organism>
<dbReference type="InterPro" id="IPR036390">
    <property type="entry name" value="WH_DNA-bd_sf"/>
</dbReference>
<evidence type="ECO:0000313" key="5">
    <source>
        <dbReference type="EMBL" id="BBM83825.1"/>
    </source>
</evidence>
<protein>
    <submittedName>
        <fullName evidence="5">MarR family transcriptional regulator</fullName>
    </submittedName>
</protein>
<evidence type="ECO:0000256" key="3">
    <source>
        <dbReference type="ARBA" id="ARBA00023125"/>
    </source>
</evidence>
<dbReference type="InterPro" id="IPR036388">
    <property type="entry name" value="WH-like_DNA-bd_sf"/>
</dbReference>
<proteinExistence type="inferred from homology"/>
<dbReference type="GO" id="GO:0045892">
    <property type="term" value="P:negative regulation of DNA-templated transcription"/>
    <property type="evidence" value="ECO:0007669"/>
    <property type="project" value="InterPro"/>
</dbReference>
<dbReference type="KEGG" id="uam:UABAM_02180"/>
<dbReference type="EMBL" id="AP019860">
    <property type="protein sequence ID" value="BBM83825.1"/>
    <property type="molecule type" value="Genomic_DNA"/>
</dbReference>
<dbReference type="Gene3D" id="1.10.10.10">
    <property type="entry name" value="Winged helix-like DNA-binding domain superfamily/Winged helix DNA-binding domain"/>
    <property type="match status" value="1"/>
</dbReference>
<reference evidence="5 6" key="1">
    <citation type="submission" date="2019-08" db="EMBL/GenBank/DDBJ databases">
        <title>Complete genome sequence of Candidatus Uab amorphum.</title>
        <authorList>
            <person name="Shiratori T."/>
            <person name="Suzuki S."/>
            <person name="Kakizawa Y."/>
            <person name="Ishida K."/>
        </authorList>
    </citation>
    <scope>NUCLEOTIDE SEQUENCE [LARGE SCALE GENOMIC DNA]</scope>
    <source>
        <strain evidence="5 6">SRT547</strain>
    </source>
</reference>
<dbReference type="Gene3D" id="1.10.4040.10">
    <property type="entry name" value="Penicillinase repressor domain"/>
    <property type="match status" value="1"/>
</dbReference>
<comment type="similarity">
    <text evidence="1">Belongs to the BlaI transcriptional regulatory family.</text>
</comment>
<evidence type="ECO:0000313" key="6">
    <source>
        <dbReference type="Proteomes" id="UP000326354"/>
    </source>
</evidence>
<dbReference type="PIRSF" id="PIRSF019455">
    <property type="entry name" value="CopR_AtkY"/>
    <property type="match status" value="1"/>
</dbReference>
<keyword evidence="3" id="KW-0238">DNA-binding</keyword>
<dbReference type="OrthoDB" id="276583at2"/>
<dbReference type="Proteomes" id="UP000326354">
    <property type="component" value="Chromosome"/>
</dbReference>
<name>A0A5S9F2M5_UABAM</name>
<dbReference type="RefSeq" id="WP_151968008.1">
    <property type="nucleotide sequence ID" value="NZ_AP019860.1"/>
</dbReference>
<evidence type="ECO:0000256" key="2">
    <source>
        <dbReference type="ARBA" id="ARBA00023015"/>
    </source>
</evidence>
<dbReference type="AlphaFoldDB" id="A0A5S9F2M5"/>
<evidence type="ECO:0000256" key="4">
    <source>
        <dbReference type="ARBA" id="ARBA00023163"/>
    </source>
</evidence>
<dbReference type="GO" id="GO:0003677">
    <property type="term" value="F:DNA binding"/>
    <property type="evidence" value="ECO:0007669"/>
    <property type="project" value="UniProtKB-KW"/>
</dbReference>
<keyword evidence="4" id="KW-0804">Transcription</keyword>
<dbReference type="SUPFAM" id="SSF46785">
    <property type="entry name" value="Winged helix' DNA-binding domain"/>
    <property type="match status" value="1"/>
</dbReference>